<organism evidence="1 2">
    <name type="scientific">Thiogranum longum</name>
    <dbReference type="NCBI Taxonomy" id="1537524"/>
    <lineage>
        <taxon>Bacteria</taxon>
        <taxon>Pseudomonadati</taxon>
        <taxon>Pseudomonadota</taxon>
        <taxon>Gammaproteobacteria</taxon>
        <taxon>Chromatiales</taxon>
        <taxon>Ectothiorhodospiraceae</taxon>
        <taxon>Thiogranum</taxon>
    </lineage>
</organism>
<dbReference type="AlphaFoldDB" id="A0A4V2PGR8"/>
<dbReference type="Proteomes" id="UP000295707">
    <property type="component" value="Unassembled WGS sequence"/>
</dbReference>
<dbReference type="NCBIfam" id="NF033652">
    <property type="entry name" value="LbtU_sider_porin"/>
    <property type="match status" value="1"/>
</dbReference>
<keyword evidence="2" id="KW-1185">Reference proteome</keyword>
<sequence>MNASVTPWSFAKGEFVLDYDTDTDRLEVDEAVLSLERNAWELTYGHQYLPFGVYFSHFASGPLLEFGETRDIATTLTYDFQDRAELSVAAYQGQGQGINGKGSRLDWALGMETWLGESVSFGVSYQSDLADAASDLLSDTRHRYTRRVSGLSGYMLWTSDHFEVTAEFLGALRSFRELQADRNQPLAWNLEVTNFLNPNFDWALRLEGSDELEDAPELRYGASVSFRAGRYGSLTLDYLHSRFKHNFANDDAGNTLSHDDQFALQLSIAF</sequence>
<reference evidence="1 2" key="1">
    <citation type="submission" date="2019-03" db="EMBL/GenBank/DDBJ databases">
        <title>Genomic Encyclopedia of Type Strains, Phase IV (KMG-IV): sequencing the most valuable type-strain genomes for metagenomic binning, comparative biology and taxonomic classification.</title>
        <authorList>
            <person name="Goeker M."/>
        </authorList>
    </citation>
    <scope>NUCLEOTIDE SEQUENCE [LARGE SCALE GENOMIC DNA]</scope>
    <source>
        <strain evidence="1 2">DSM 19610</strain>
    </source>
</reference>
<evidence type="ECO:0000313" key="2">
    <source>
        <dbReference type="Proteomes" id="UP000295707"/>
    </source>
</evidence>
<comment type="caution">
    <text evidence="1">The sequence shown here is derived from an EMBL/GenBank/DDBJ whole genome shotgun (WGS) entry which is preliminary data.</text>
</comment>
<evidence type="ECO:0000313" key="1">
    <source>
        <dbReference type="EMBL" id="TCK17926.1"/>
    </source>
</evidence>
<evidence type="ECO:0008006" key="3">
    <source>
        <dbReference type="Google" id="ProtNLM"/>
    </source>
</evidence>
<accession>A0A4V2PGR8</accession>
<gene>
    <name evidence="1" type="ORF">DFR30_1180</name>
</gene>
<name>A0A4V2PGR8_9GAMM</name>
<dbReference type="SUPFAM" id="SSF56935">
    <property type="entry name" value="Porins"/>
    <property type="match status" value="1"/>
</dbReference>
<dbReference type="EMBL" id="SMFX01000001">
    <property type="protein sequence ID" value="TCK17926.1"/>
    <property type="molecule type" value="Genomic_DNA"/>
</dbReference>
<protein>
    <recommendedName>
        <fullName evidence="3">LbtU family siderophore porin</fullName>
    </recommendedName>
</protein>
<proteinExistence type="predicted"/>